<reference evidence="2" key="1">
    <citation type="journal article" date="2021" name="Front. Microbiol.">
        <title>Comprehensive Comparative Genomics and Phenotyping of Methylobacterium Species.</title>
        <authorList>
            <person name="Alessa O."/>
            <person name="Ogura Y."/>
            <person name="Fujitani Y."/>
            <person name="Takami H."/>
            <person name="Hayashi T."/>
            <person name="Sahin N."/>
            <person name="Tani A."/>
        </authorList>
    </citation>
    <scope>NUCLEOTIDE SEQUENCE</scope>
    <source>
        <strain evidence="2">DSM 17168</strain>
    </source>
</reference>
<dbReference type="InterPro" id="IPR036162">
    <property type="entry name" value="Resolvase-like_N_sf"/>
</dbReference>
<evidence type="ECO:0000259" key="1">
    <source>
        <dbReference type="PROSITE" id="PS51736"/>
    </source>
</evidence>
<dbReference type="PROSITE" id="PS51736">
    <property type="entry name" value="RECOMBINASES_3"/>
    <property type="match status" value="1"/>
</dbReference>
<reference evidence="2" key="2">
    <citation type="submission" date="2021-08" db="EMBL/GenBank/DDBJ databases">
        <authorList>
            <person name="Tani A."/>
            <person name="Ola A."/>
            <person name="Ogura Y."/>
            <person name="Katsura K."/>
            <person name="Hayashi T."/>
        </authorList>
    </citation>
    <scope>NUCLEOTIDE SEQUENCE</scope>
    <source>
        <strain evidence="2">DSM 17168</strain>
    </source>
</reference>
<organism evidence="2 3">
    <name type="scientific">Methylobacterium isbiliense</name>
    <dbReference type="NCBI Taxonomy" id="315478"/>
    <lineage>
        <taxon>Bacteria</taxon>
        <taxon>Pseudomonadati</taxon>
        <taxon>Pseudomonadota</taxon>
        <taxon>Alphaproteobacteria</taxon>
        <taxon>Hyphomicrobiales</taxon>
        <taxon>Methylobacteriaceae</taxon>
        <taxon>Methylobacterium</taxon>
    </lineage>
</organism>
<name>A0ABQ4SDX3_9HYPH</name>
<dbReference type="SUPFAM" id="SSF53041">
    <property type="entry name" value="Resolvase-like"/>
    <property type="match status" value="1"/>
</dbReference>
<gene>
    <name evidence="2" type="ORF">GMJLKIPL_1881</name>
</gene>
<dbReference type="Pfam" id="PF00239">
    <property type="entry name" value="Resolvase"/>
    <property type="match status" value="1"/>
</dbReference>
<accession>A0ABQ4SDX3</accession>
<protein>
    <recommendedName>
        <fullName evidence="1">Resolvase/invertase-type recombinase catalytic domain-containing protein</fullName>
    </recommendedName>
</protein>
<dbReference type="Proteomes" id="UP001055153">
    <property type="component" value="Unassembled WGS sequence"/>
</dbReference>
<keyword evidence="3" id="KW-1185">Reference proteome</keyword>
<evidence type="ECO:0000313" key="2">
    <source>
        <dbReference type="EMBL" id="GJD99963.1"/>
    </source>
</evidence>
<feature type="domain" description="Resolvase/invertase-type recombinase catalytic" evidence="1">
    <location>
        <begin position="1"/>
        <end position="35"/>
    </location>
</feature>
<dbReference type="EMBL" id="BPQQ01000020">
    <property type="protein sequence ID" value="GJD99963.1"/>
    <property type="molecule type" value="Genomic_DNA"/>
</dbReference>
<evidence type="ECO:0000313" key="3">
    <source>
        <dbReference type="Proteomes" id="UP001055153"/>
    </source>
</evidence>
<proteinExistence type="predicted"/>
<dbReference type="InterPro" id="IPR006119">
    <property type="entry name" value="Resolv_N"/>
</dbReference>
<comment type="caution">
    <text evidence="2">The sequence shown here is derived from an EMBL/GenBank/DDBJ whole genome shotgun (WGS) entry which is preliminary data.</text>
</comment>
<sequence>MSDDPHDHLLLQIRGAVAEYERTLIAERMRRGRLA</sequence>